<dbReference type="EMBL" id="KN847547">
    <property type="protein sequence ID" value="KIW02931.1"/>
    <property type="molecule type" value="Genomic_DNA"/>
</dbReference>
<dbReference type="AlphaFoldDB" id="A0A0D1XKS6"/>
<protein>
    <submittedName>
        <fullName evidence="2">Uncharacterized protein</fullName>
    </submittedName>
</protein>
<accession>A0A0D1XKS6</accession>
<keyword evidence="1" id="KW-0732">Signal</keyword>
<feature type="chain" id="PRO_5002251410" evidence="1">
    <location>
        <begin position="19"/>
        <end position="245"/>
    </location>
</feature>
<dbReference type="Proteomes" id="UP000053259">
    <property type="component" value="Unassembled WGS sequence"/>
</dbReference>
<sequence length="245" mass="25885">MKLLQIFELALTLRWTLALEIVAAPKPGKIDGNPYKPPAKTLEGYTPKTVEYQPKETQVCDLPGIDCTSILSALFDSASSTSDIGCATTDAACLNCGLAYESQSAALFYDPNLFSSSYEYQAAALCYQVDDTSSSSLIWAPGYYDAPYSYCYSYWSSAGYYTSAYWASYYQGFCSAMGNVLDVSSTNTDGPTIVAAQATGLSSLASSPSVASSSASVAVGPDVGNLAAWTFAVFGVTTFAAAILL</sequence>
<dbReference type="VEuPathDB" id="FungiDB:PV09_05977"/>
<dbReference type="HOGENOM" id="CLU_1134299_0_0_1"/>
<evidence type="ECO:0000256" key="1">
    <source>
        <dbReference type="SAM" id="SignalP"/>
    </source>
</evidence>
<feature type="signal peptide" evidence="1">
    <location>
        <begin position="1"/>
        <end position="18"/>
    </location>
</feature>
<proteinExistence type="predicted"/>
<keyword evidence="3" id="KW-1185">Reference proteome</keyword>
<gene>
    <name evidence="2" type="ORF">PV09_05977</name>
</gene>
<dbReference type="GeneID" id="27313950"/>
<name>A0A0D1XKS6_9PEZI</name>
<dbReference type="RefSeq" id="XP_016212800.1">
    <property type="nucleotide sequence ID" value="XM_016359551.1"/>
</dbReference>
<reference evidence="2 3" key="1">
    <citation type="submission" date="2015-01" db="EMBL/GenBank/DDBJ databases">
        <title>The Genome Sequence of Ochroconis gallopava CBS43764.</title>
        <authorList>
            <consortium name="The Broad Institute Genomics Platform"/>
            <person name="Cuomo C."/>
            <person name="de Hoog S."/>
            <person name="Gorbushina A."/>
            <person name="Stielow B."/>
            <person name="Teixiera M."/>
            <person name="Abouelleil A."/>
            <person name="Chapman S.B."/>
            <person name="Priest M."/>
            <person name="Young S.K."/>
            <person name="Wortman J."/>
            <person name="Nusbaum C."/>
            <person name="Birren B."/>
        </authorList>
    </citation>
    <scope>NUCLEOTIDE SEQUENCE [LARGE SCALE GENOMIC DNA]</scope>
    <source>
        <strain evidence="2 3">CBS 43764</strain>
    </source>
</reference>
<dbReference type="InParanoid" id="A0A0D1XKS6"/>
<evidence type="ECO:0000313" key="3">
    <source>
        <dbReference type="Proteomes" id="UP000053259"/>
    </source>
</evidence>
<organism evidence="2 3">
    <name type="scientific">Verruconis gallopava</name>
    <dbReference type="NCBI Taxonomy" id="253628"/>
    <lineage>
        <taxon>Eukaryota</taxon>
        <taxon>Fungi</taxon>
        <taxon>Dikarya</taxon>
        <taxon>Ascomycota</taxon>
        <taxon>Pezizomycotina</taxon>
        <taxon>Dothideomycetes</taxon>
        <taxon>Pleosporomycetidae</taxon>
        <taxon>Venturiales</taxon>
        <taxon>Sympoventuriaceae</taxon>
        <taxon>Verruconis</taxon>
    </lineage>
</organism>
<evidence type="ECO:0000313" key="2">
    <source>
        <dbReference type="EMBL" id="KIW02931.1"/>
    </source>
</evidence>